<dbReference type="EMBL" id="BMAT01007751">
    <property type="protein sequence ID" value="GFR70559.1"/>
    <property type="molecule type" value="Genomic_DNA"/>
</dbReference>
<keyword evidence="2" id="KW-1185">Reference proteome</keyword>
<dbReference type="AlphaFoldDB" id="A0AAV4FBB4"/>
<name>A0AAV4FBB4_9GAST</name>
<gene>
    <name evidence="1" type="ORF">ElyMa_003789400</name>
</gene>
<sequence>MEDVHLKVFRDKTLSTVWPRETQHHNNIRGVSEKGSKLPSYGNALACSSDLEFYEGLWMSLLQVREVRDTAAATLNQWTLSQRHTDMGGPSKQER</sequence>
<protein>
    <submittedName>
        <fullName evidence="1">Uncharacterized protein</fullName>
    </submittedName>
</protein>
<accession>A0AAV4FBB4</accession>
<proteinExistence type="predicted"/>
<comment type="caution">
    <text evidence="1">The sequence shown here is derived from an EMBL/GenBank/DDBJ whole genome shotgun (WGS) entry which is preliminary data.</text>
</comment>
<organism evidence="1 2">
    <name type="scientific">Elysia marginata</name>
    <dbReference type="NCBI Taxonomy" id="1093978"/>
    <lineage>
        <taxon>Eukaryota</taxon>
        <taxon>Metazoa</taxon>
        <taxon>Spiralia</taxon>
        <taxon>Lophotrochozoa</taxon>
        <taxon>Mollusca</taxon>
        <taxon>Gastropoda</taxon>
        <taxon>Heterobranchia</taxon>
        <taxon>Euthyneura</taxon>
        <taxon>Panpulmonata</taxon>
        <taxon>Sacoglossa</taxon>
        <taxon>Placobranchoidea</taxon>
        <taxon>Plakobranchidae</taxon>
        <taxon>Elysia</taxon>
    </lineage>
</organism>
<dbReference type="Proteomes" id="UP000762676">
    <property type="component" value="Unassembled WGS sequence"/>
</dbReference>
<reference evidence="1 2" key="1">
    <citation type="journal article" date="2021" name="Elife">
        <title>Chloroplast acquisition without the gene transfer in kleptoplastic sea slugs, Plakobranchus ocellatus.</title>
        <authorList>
            <person name="Maeda T."/>
            <person name="Takahashi S."/>
            <person name="Yoshida T."/>
            <person name="Shimamura S."/>
            <person name="Takaki Y."/>
            <person name="Nagai Y."/>
            <person name="Toyoda A."/>
            <person name="Suzuki Y."/>
            <person name="Arimoto A."/>
            <person name="Ishii H."/>
            <person name="Satoh N."/>
            <person name="Nishiyama T."/>
            <person name="Hasebe M."/>
            <person name="Maruyama T."/>
            <person name="Minagawa J."/>
            <person name="Obokata J."/>
            <person name="Shigenobu S."/>
        </authorList>
    </citation>
    <scope>NUCLEOTIDE SEQUENCE [LARGE SCALE GENOMIC DNA]</scope>
</reference>
<evidence type="ECO:0000313" key="2">
    <source>
        <dbReference type="Proteomes" id="UP000762676"/>
    </source>
</evidence>
<evidence type="ECO:0000313" key="1">
    <source>
        <dbReference type="EMBL" id="GFR70559.1"/>
    </source>
</evidence>